<keyword evidence="3" id="KW-0227">DNA damage</keyword>
<evidence type="ECO:0000256" key="8">
    <source>
        <dbReference type="RuleBase" id="RU364100"/>
    </source>
</evidence>
<evidence type="ECO:0000256" key="7">
    <source>
        <dbReference type="ARBA" id="ARBA00023239"/>
    </source>
</evidence>
<keyword evidence="7" id="KW-0456">Lyase</keyword>
<dbReference type="InterPro" id="IPR036590">
    <property type="entry name" value="SRAP-like"/>
</dbReference>
<dbReference type="GO" id="GO:0006508">
    <property type="term" value="P:proteolysis"/>
    <property type="evidence" value="ECO:0007669"/>
    <property type="project" value="UniProtKB-KW"/>
</dbReference>
<dbReference type="EMBL" id="NDYC01000019">
    <property type="protein sequence ID" value="OXZ27683.1"/>
    <property type="molecule type" value="Genomic_DNA"/>
</dbReference>
<evidence type="ECO:0000256" key="2">
    <source>
        <dbReference type="ARBA" id="ARBA00022670"/>
    </source>
</evidence>
<dbReference type="PANTHER" id="PTHR13604">
    <property type="entry name" value="DC12-RELATED"/>
    <property type="match status" value="1"/>
</dbReference>
<dbReference type="EC" id="3.4.-.-" evidence="8"/>
<dbReference type="AlphaFoldDB" id="A0A233V5L1"/>
<dbReference type="Pfam" id="PF02586">
    <property type="entry name" value="SRAP"/>
    <property type="match status" value="1"/>
</dbReference>
<dbReference type="GO" id="GO:0106300">
    <property type="term" value="P:protein-DNA covalent cross-linking repair"/>
    <property type="evidence" value="ECO:0007669"/>
    <property type="project" value="InterPro"/>
</dbReference>
<evidence type="ECO:0000256" key="4">
    <source>
        <dbReference type="ARBA" id="ARBA00022801"/>
    </source>
</evidence>
<evidence type="ECO:0000256" key="5">
    <source>
        <dbReference type="ARBA" id="ARBA00023124"/>
    </source>
</evidence>
<evidence type="ECO:0000256" key="1">
    <source>
        <dbReference type="ARBA" id="ARBA00008136"/>
    </source>
</evidence>
<evidence type="ECO:0000256" key="3">
    <source>
        <dbReference type="ARBA" id="ARBA00022763"/>
    </source>
</evidence>
<name>A0A233V5L1_FINMA</name>
<proteinExistence type="inferred from homology"/>
<keyword evidence="5" id="KW-0190">Covalent protein-DNA linkage</keyword>
<dbReference type="PANTHER" id="PTHR13604:SF0">
    <property type="entry name" value="ABASIC SITE PROCESSING PROTEIN HMCES"/>
    <property type="match status" value="1"/>
</dbReference>
<dbReference type="InterPro" id="IPR003738">
    <property type="entry name" value="SRAP"/>
</dbReference>
<dbReference type="GO" id="GO:0003697">
    <property type="term" value="F:single-stranded DNA binding"/>
    <property type="evidence" value="ECO:0007669"/>
    <property type="project" value="InterPro"/>
</dbReference>
<reference evidence="10" key="1">
    <citation type="submission" date="2017-04" db="EMBL/GenBank/DDBJ databases">
        <title>Finegoldia magna isolated from orthopedic joint implant-associated infections.</title>
        <authorList>
            <person name="Bjorklund S."/>
            <person name="Bruggemann H."/>
            <person name="Jensen A."/>
            <person name="Hellmark B."/>
            <person name="Soderquist B."/>
        </authorList>
    </citation>
    <scope>NUCLEOTIDE SEQUENCE [LARGE SCALE GENOMIC DNA]</scope>
    <source>
        <strain evidence="10">CCUG 54800</strain>
    </source>
</reference>
<keyword evidence="2 8" id="KW-0645">Protease</keyword>
<evidence type="ECO:0000313" key="9">
    <source>
        <dbReference type="EMBL" id="OXZ27683.1"/>
    </source>
</evidence>
<dbReference type="SUPFAM" id="SSF143081">
    <property type="entry name" value="BB1717-like"/>
    <property type="match status" value="1"/>
</dbReference>
<dbReference type="GO" id="GO:0008233">
    <property type="term" value="F:peptidase activity"/>
    <property type="evidence" value="ECO:0007669"/>
    <property type="project" value="UniProtKB-KW"/>
</dbReference>
<protein>
    <recommendedName>
        <fullName evidence="8">Abasic site processing protein</fullName>
        <ecNumber evidence="8">3.4.-.-</ecNumber>
    </recommendedName>
</protein>
<dbReference type="GO" id="GO:0016829">
    <property type="term" value="F:lyase activity"/>
    <property type="evidence" value="ECO:0007669"/>
    <property type="project" value="UniProtKB-KW"/>
</dbReference>
<dbReference type="Gene3D" id="3.90.1680.10">
    <property type="entry name" value="SOS response associated peptidase-like"/>
    <property type="match status" value="1"/>
</dbReference>
<sequence length="194" mass="23106">MCSRFELNISKLDLLKRYNKKQITKFNPKTEVFPGQQILTLCDKFDYMRWGIDVDFMKKSIINSRIEKIYTSKFFKEDFECRRCLIPATAFFEWNQKNKDKYRLTVANQQIFSIAAIFREYKSQETSIRHVSMLTTEAKGLIAEIHTRMPIILPQSFEQTYLHGENSKEIHEFLLDNFINLDMENISDSQLTFL</sequence>
<organism evidence="9 10">
    <name type="scientific">Finegoldia magna</name>
    <name type="common">Peptostreptococcus magnus</name>
    <dbReference type="NCBI Taxonomy" id="1260"/>
    <lineage>
        <taxon>Bacteria</taxon>
        <taxon>Bacillati</taxon>
        <taxon>Bacillota</taxon>
        <taxon>Tissierellia</taxon>
        <taxon>Tissierellales</taxon>
        <taxon>Peptoniphilaceae</taxon>
        <taxon>Finegoldia</taxon>
    </lineage>
</organism>
<evidence type="ECO:0000256" key="6">
    <source>
        <dbReference type="ARBA" id="ARBA00023125"/>
    </source>
</evidence>
<comment type="caution">
    <text evidence="9">The sequence shown here is derived from an EMBL/GenBank/DDBJ whole genome shotgun (WGS) entry which is preliminary data.</text>
</comment>
<dbReference type="Proteomes" id="UP000215413">
    <property type="component" value="Unassembled WGS sequence"/>
</dbReference>
<accession>A0A233V5L1</accession>
<evidence type="ECO:0000313" key="10">
    <source>
        <dbReference type="Proteomes" id="UP000215413"/>
    </source>
</evidence>
<keyword evidence="4 8" id="KW-0378">Hydrolase</keyword>
<keyword evidence="6" id="KW-0238">DNA-binding</keyword>
<gene>
    <name evidence="9" type="ORF">B9N49_04970</name>
</gene>
<comment type="similarity">
    <text evidence="1 8">Belongs to the SOS response-associated peptidase family.</text>
</comment>